<proteinExistence type="predicted"/>
<feature type="region of interest" description="Disordered" evidence="1">
    <location>
        <begin position="170"/>
        <end position="228"/>
    </location>
</feature>
<evidence type="ECO:0000256" key="2">
    <source>
        <dbReference type="SAM" id="Phobius"/>
    </source>
</evidence>
<gene>
    <name evidence="3" type="ORF">VTJ83DRAFT_2662</name>
</gene>
<keyword evidence="2" id="KW-0812">Transmembrane</keyword>
<evidence type="ECO:0000256" key="1">
    <source>
        <dbReference type="SAM" id="MobiDB-lite"/>
    </source>
</evidence>
<sequence>MQCLREQHTRLSRYAAAMATAKRPSLRNSRRRRRQTSFPVAPSLALPTALLMAFASPANARCRAVHTLFFSTADSAGFSYLDDVTLTYRSDFAHPSLSCWCGTPGFTATEKLRIDNVSPFDGTATVTLNFISDDPCWFELYGSDDDNDIHCRGITGTFLVRPRPLGNDGNDGNISIADVEVAQPPTDELRRRDPPLSTATPSGTSAASDSIAPTLQPTLQPRNAAGSGSDSFNIGAKVALGVGIALICIAIGAMGSFLYFRRRRRGEDPELSGGGAAAANRDHNRRAWRKGPERKRAGGATSEAGNSDEPLCPIQPVFDGFPGSTGYDDVRSLHSASHTYSTYSHSPTAAHSPTYPAVAAVATTTTTAATTTTTTTTTAVATAGLSSAGFWTEGRSIESEELAAARLRTQMSQTPIVVSYGPNPVTPTVAPRLAVAQPPPSASPLTPATGASAAPFPGDYNFYSHANTSRGSGVDQPSHPSSTSPSPPRPAPAPIVVSYGPNKVTPTPAVVSPTVPPDEAIINRRFQEAAAAAGHAHSPYGNDRRFSWEQDSPLLGVASPATNMGPLPPYATTEDFEAMEKGAVRKLAEPQAEAELPPTKDGFYHYSTDIVEYELPGATPNHAPQLPFKPYKRLMEAQNGAGPSSSGSSSSSPGNGPGSARQPGGRSALEVDEQKFLLDDVEMRRLREEKARIRAAQQAAARAAEQQEEPAKGKA</sequence>
<feature type="compositionally biased region" description="Low complexity" evidence="1">
    <location>
        <begin position="195"/>
        <end position="210"/>
    </location>
</feature>
<keyword evidence="2" id="KW-0472">Membrane</keyword>
<feature type="compositionally biased region" description="Low complexity" evidence="1">
    <location>
        <begin position="694"/>
        <end position="704"/>
    </location>
</feature>
<dbReference type="EMBL" id="JAZGUE010000002">
    <property type="protein sequence ID" value="KAL2270478.1"/>
    <property type="molecule type" value="Genomic_DNA"/>
</dbReference>
<feature type="region of interest" description="Disordered" evidence="1">
    <location>
        <begin position="462"/>
        <end position="500"/>
    </location>
</feature>
<dbReference type="CDD" id="cd12087">
    <property type="entry name" value="TM_EGFR-like"/>
    <property type="match status" value="1"/>
</dbReference>
<name>A0ABR4DJC0_9PEZI</name>
<reference evidence="3 4" key="1">
    <citation type="journal article" date="2024" name="Commun. Biol.">
        <title>Comparative genomic analysis of thermophilic fungi reveals convergent evolutionary adaptations and gene losses.</title>
        <authorList>
            <person name="Steindorff A.S."/>
            <person name="Aguilar-Pontes M.V."/>
            <person name="Robinson A.J."/>
            <person name="Andreopoulos B."/>
            <person name="LaButti K."/>
            <person name="Kuo A."/>
            <person name="Mondo S."/>
            <person name="Riley R."/>
            <person name="Otillar R."/>
            <person name="Haridas S."/>
            <person name="Lipzen A."/>
            <person name="Grimwood J."/>
            <person name="Schmutz J."/>
            <person name="Clum A."/>
            <person name="Reid I.D."/>
            <person name="Moisan M.C."/>
            <person name="Butler G."/>
            <person name="Nguyen T.T.M."/>
            <person name="Dewar K."/>
            <person name="Conant G."/>
            <person name="Drula E."/>
            <person name="Henrissat B."/>
            <person name="Hansel C."/>
            <person name="Singer S."/>
            <person name="Hutchinson M.I."/>
            <person name="de Vries R.P."/>
            <person name="Natvig D.O."/>
            <person name="Powell A.J."/>
            <person name="Tsang A."/>
            <person name="Grigoriev I.V."/>
        </authorList>
    </citation>
    <scope>NUCLEOTIDE SEQUENCE [LARGE SCALE GENOMIC DNA]</scope>
    <source>
        <strain evidence="3 4">ATCC 22073</strain>
    </source>
</reference>
<feature type="compositionally biased region" description="Low complexity" evidence="1">
    <location>
        <begin position="639"/>
        <end position="660"/>
    </location>
</feature>
<organism evidence="3 4">
    <name type="scientific">Remersonia thermophila</name>
    <dbReference type="NCBI Taxonomy" id="72144"/>
    <lineage>
        <taxon>Eukaryota</taxon>
        <taxon>Fungi</taxon>
        <taxon>Dikarya</taxon>
        <taxon>Ascomycota</taxon>
        <taxon>Pezizomycotina</taxon>
        <taxon>Sordariomycetes</taxon>
        <taxon>Sordariomycetidae</taxon>
        <taxon>Sordariales</taxon>
        <taxon>Sordariales incertae sedis</taxon>
        <taxon>Remersonia</taxon>
    </lineage>
</organism>
<dbReference type="RefSeq" id="XP_070869202.1">
    <property type="nucleotide sequence ID" value="XM_071008957.1"/>
</dbReference>
<dbReference type="Proteomes" id="UP001600064">
    <property type="component" value="Unassembled WGS sequence"/>
</dbReference>
<dbReference type="GeneID" id="98123601"/>
<evidence type="ECO:0000313" key="4">
    <source>
        <dbReference type="Proteomes" id="UP001600064"/>
    </source>
</evidence>
<feature type="region of interest" description="Disordered" evidence="1">
    <location>
        <begin position="691"/>
        <end position="715"/>
    </location>
</feature>
<feature type="region of interest" description="Disordered" evidence="1">
    <location>
        <begin position="637"/>
        <end position="675"/>
    </location>
</feature>
<keyword evidence="2" id="KW-1133">Transmembrane helix</keyword>
<feature type="region of interest" description="Disordered" evidence="1">
    <location>
        <begin position="268"/>
        <end position="315"/>
    </location>
</feature>
<feature type="compositionally biased region" description="Polar residues" evidence="1">
    <location>
        <begin position="211"/>
        <end position="228"/>
    </location>
</feature>
<feature type="transmembrane region" description="Helical" evidence="2">
    <location>
        <begin position="238"/>
        <end position="260"/>
    </location>
</feature>
<protein>
    <submittedName>
        <fullName evidence="3">Uncharacterized protein</fullName>
    </submittedName>
</protein>
<evidence type="ECO:0000313" key="3">
    <source>
        <dbReference type="EMBL" id="KAL2270478.1"/>
    </source>
</evidence>
<comment type="caution">
    <text evidence="3">The sequence shown here is derived from an EMBL/GenBank/DDBJ whole genome shotgun (WGS) entry which is preliminary data.</text>
</comment>
<accession>A0ABR4DJC0</accession>
<keyword evidence="4" id="KW-1185">Reference proteome</keyword>